<protein>
    <submittedName>
        <fullName evidence="2">Uncharacterized protein</fullName>
    </submittedName>
</protein>
<evidence type="ECO:0000256" key="1">
    <source>
        <dbReference type="SAM" id="SignalP"/>
    </source>
</evidence>
<organism evidence="2 3">
    <name type="scientific">Onchocerca volvulus</name>
    <dbReference type="NCBI Taxonomy" id="6282"/>
    <lineage>
        <taxon>Eukaryota</taxon>
        <taxon>Metazoa</taxon>
        <taxon>Ecdysozoa</taxon>
        <taxon>Nematoda</taxon>
        <taxon>Chromadorea</taxon>
        <taxon>Rhabditida</taxon>
        <taxon>Spirurina</taxon>
        <taxon>Spiruromorpha</taxon>
        <taxon>Filarioidea</taxon>
        <taxon>Onchocercidae</taxon>
        <taxon>Onchocerca</taxon>
    </lineage>
</organism>
<dbReference type="AlphaFoldDB" id="A0A8R1XN44"/>
<accession>A0A8R1XN44</accession>
<dbReference type="Proteomes" id="UP000024404">
    <property type="component" value="Unassembled WGS sequence"/>
</dbReference>
<proteinExistence type="predicted"/>
<reference evidence="2" key="2">
    <citation type="submission" date="2022-06" db="UniProtKB">
        <authorList>
            <consortium name="EnsemblMetazoa"/>
        </authorList>
    </citation>
    <scope>IDENTIFICATION</scope>
</reference>
<dbReference type="EMBL" id="CMVM020000380">
    <property type="status" value="NOT_ANNOTATED_CDS"/>
    <property type="molecule type" value="Genomic_DNA"/>
</dbReference>
<sequence length="73" mass="8730">MLIRIFSLTIILLSIQQFVQGKFSNFHPIQYNYEKHIFDENNALSDYINKREGAKGYLWKECEFSPLSCLLRR</sequence>
<keyword evidence="3" id="KW-1185">Reference proteome</keyword>
<dbReference type="EnsemblMetazoa" id="OVOC11604.1">
    <property type="protein sequence ID" value="OVOC11604.1"/>
    <property type="gene ID" value="WBGene00248413"/>
</dbReference>
<evidence type="ECO:0000313" key="3">
    <source>
        <dbReference type="Proteomes" id="UP000024404"/>
    </source>
</evidence>
<reference evidence="3" key="1">
    <citation type="submission" date="2013-10" db="EMBL/GenBank/DDBJ databases">
        <title>Genome sequencing of Onchocerca volvulus.</title>
        <authorList>
            <person name="Cotton J."/>
            <person name="Tsai J."/>
            <person name="Stanley E."/>
            <person name="Tracey A."/>
            <person name="Holroyd N."/>
            <person name="Lustigman S."/>
            <person name="Berriman M."/>
        </authorList>
    </citation>
    <scope>NUCLEOTIDE SEQUENCE</scope>
</reference>
<feature type="signal peptide" evidence="1">
    <location>
        <begin position="1"/>
        <end position="21"/>
    </location>
</feature>
<feature type="chain" id="PRO_5035778206" evidence="1">
    <location>
        <begin position="22"/>
        <end position="73"/>
    </location>
</feature>
<evidence type="ECO:0000313" key="2">
    <source>
        <dbReference type="EnsemblMetazoa" id="OVOC11604.1"/>
    </source>
</evidence>
<name>A0A8R1XN44_ONCVO</name>
<keyword evidence="1" id="KW-0732">Signal</keyword>